<reference evidence="2 3" key="1">
    <citation type="submission" date="2020-03" db="EMBL/GenBank/DDBJ databases">
        <title>Genomic Encyclopedia of Type Strains, Phase IV (KMG-IV): sequencing the most valuable type-strain genomes for metagenomic binning, comparative biology and taxonomic classification.</title>
        <authorList>
            <person name="Goeker M."/>
        </authorList>
    </citation>
    <scope>NUCLEOTIDE SEQUENCE [LARGE SCALE GENOMIC DNA]</scope>
    <source>
        <strain evidence="2 3">DSM 19867</strain>
    </source>
</reference>
<sequence>MSNWPKIPAGTVRSVLAGHSSLGIAFAALIYLVCFSGTLAVLVYEWQRWETPQGPVVTETSPQAIAAAAHYTLSHSNTPDRIVIFPPQPDQPRLKTNAHSPHAEEDFLFDATGRFTGEAQSEFSEFLVHLHTSLHLPQTIGLVVVGLTGVALLSLLLSGLIAHPRIFRDAFYLRFGGARRLQEADLHNRIGVWALPFHLTVSITGALLGLSTLILAVLALAVFKGDLGKANALIRPPLPKADARPAPLPDLEGMLKSLPAPVRFVMLIRPGTQGQSAMVEMKSSGTLARGKQYLFDGNGKLLQKPRNQEPLGKTIIASLGPLHFGWFGGGVIKIAYVVLGALLTFLTSTGITIWLARKRDKGRPAPRFERFWTGFVWSQPLAFAGTGLASLAALPLLPVWIALTGASCLSSALWRAETLANILRRTSALLLAALALGHIALWRASFADPMTWVMDGLLLALAIVMGVKR</sequence>
<dbReference type="RefSeq" id="WP_167084014.1">
    <property type="nucleotide sequence ID" value="NZ_BAAADC010000001.1"/>
</dbReference>
<dbReference type="AlphaFoldDB" id="A0A846N497"/>
<dbReference type="PANTHER" id="PTHR34219">
    <property type="entry name" value="IRON-REGULATED INNER MEMBRANE PROTEIN-RELATED"/>
    <property type="match status" value="1"/>
</dbReference>
<evidence type="ECO:0000313" key="2">
    <source>
        <dbReference type="EMBL" id="NIK89917.1"/>
    </source>
</evidence>
<feature type="transmembrane region" description="Helical" evidence="1">
    <location>
        <begin position="450"/>
        <end position="467"/>
    </location>
</feature>
<feature type="transmembrane region" description="Helical" evidence="1">
    <location>
        <begin position="397"/>
        <end position="414"/>
    </location>
</feature>
<keyword evidence="1" id="KW-1133">Transmembrane helix</keyword>
<keyword evidence="1" id="KW-0472">Membrane</keyword>
<dbReference type="PANTHER" id="PTHR34219:SF3">
    <property type="entry name" value="BLL7967 PROTEIN"/>
    <property type="match status" value="1"/>
</dbReference>
<dbReference type="Proteomes" id="UP000570514">
    <property type="component" value="Unassembled WGS sequence"/>
</dbReference>
<feature type="transmembrane region" description="Helical" evidence="1">
    <location>
        <begin position="20"/>
        <end position="44"/>
    </location>
</feature>
<feature type="transmembrane region" description="Helical" evidence="1">
    <location>
        <begin position="334"/>
        <end position="356"/>
    </location>
</feature>
<comment type="caution">
    <text evidence="2">The sequence shown here is derived from an EMBL/GenBank/DDBJ whole genome shotgun (WGS) entry which is preliminary data.</text>
</comment>
<feature type="transmembrane region" description="Helical" evidence="1">
    <location>
        <begin position="140"/>
        <end position="162"/>
    </location>
</feature>
<accession>A0A846N497</accession>
<gene>
    <name evidence="2" type="ORF">FHS83_003235</name>
</gene>
<dbReference type="InterPro" id="IPR005625">
    <property type="entry name" value="PepSY-ass_TM"/>
</dbReference>
<protein>
    <submittedName>
        <fullName evidence="2">Putative iron-regulated membrane protein</fullName>
    </submittedName>
</protein>
<proteinExistence type="predicted"/>
<keyword evidence="3" id="KW-1185">Reference proteome</keyword>
<dbReference type="Pfam" id="PF03929">
    <property type="entry name" value="PepSY_TM"/>
    <property type="match status" value="1"/>
</dbReference>
<organism evidence="2 3">
    <name type="scientific">Rhizomicrobium palustre</name>
    <dbReference type="NCBI Taxonomy" id="189966"/>
    <lineage>
        <taxon>Bacteria</taxon>
        <taxon>Pseudomonadati</taxon>
        <taxon>Pseudomonadota</taxon>
        <taxon>Alphaproteobacteria</taxon>
        <taxon>Micropepsales</taxon>
        <taxon>Micropepsaceae</taxon>
        <taxon>Rhizomicrobium</taxon>
    </lineage>
</organism>
<feature type="transmembrane region" description="Helical" evidence="1">
    <location>
        <begin position="426"/>
        <end position="444"/>
    </location>
</feature>
<keyword evidence="1" id="KW-0812">Transmembrane</keyword>
<evidence type="ECO:0000256" key="1">
    <source>
        <dbReference type="SAM" id="Phobius"/>
    </source>
</evidence>
<feature type="transmembrane region" description="Helical" evidence="1">
    <location>
        <begin position="197"/>
        <end position="223"/>
    </location>
</feature>
<dbReference type="EMBL" id="JAASRM010000001">
    <property type="protein sequence ID" value="NIK89917.1"/>
    <property type="molecule type" value="Genomic_DNA"/>
</dbReference>
<name>A0A846N497_9PROT</name>
<evidence type="ECO:0000313" key="3">
    <source>
        <dbReference type="Proteomes" id="UP000570514"/>
    </source>
</evidence>